<dbReference type="InterPro" id="IPR011713">
    <property type="entry name" value="Leu-rich_rpt_3"/>
</dbReference>
<dbReference type="EMBL" id="BTGU01000005">
    <property type="protein sequence ID" value="GMN35653.1"/>
    <property type="molecule type" value="Genomic_DNA"/>
</dbReference>
<dbReference type="InterPro" id="IPR032675">
    <property type="entry name" value="LRR_dom_sf"/>
</dbReference>
<evidence type="ECO:0000259" key="3">
    <source>
        <dbReference type="Pfam" id="PF20160"/>
    </source>
</evidence>
<keyword evidence="1" id="KW-0433">Leucine-rich repeat</keyword>
<proteinExistence type="predicted"/>
<dbReference type="PANTHER" id="PTHR47186">
    <property type="entry name" value="LEUCINE-RICH REPEAT-CONTAINING PROTEIN 57"/>
    <property type="match status" value="1"/>
</dbReference>
<organism evidence="4 5">
    <name type="scientific">Ficus carica</name>
    <name type="common">Common fig</name>
    <dbReference type="NCBI Taxonomy" id="3494"/>
    <lineage>
        <taxon>Eukaryota</taxon>
        <taxon>Viridiplantae</taxon>
        <taxon>Streptophyta</taxon>
        <taxon>Embryophyta</taxon>
        <taxon>Tracheophyta</taxon>
        <taxon>Spermatophyta</taxon>
        <taxon>Magnoliopsida</taxon>
        <taxon>eudicotyledons</taxon>
        <taxon>Gunneridae</taxon>
        <taxon>Pentapetalae</taxon>
        <taxon>rosids</taxon>
        <taxon>fabids</taxon>
        <taxon>Rosales</taxon>
        <taxon>Moraceae</taxon>
        <taxon>Ficeae</taxon>
        <taxon>Ficus</taxon>
    </lineage>
</organism>
<evidence type="ECO:0000256" key="1">
    <source>
        <dbReference type="ARBA" id="ARBA00022614"/>
    </source>
</evidence>
<accession>A0AA87ZY71</accession>
<protein>
    <recommendedName>
        <fullName evidence="3">C-JID domain-containing protein</fullName>
    </recommendedName>
</protein>
<dbReference type="Pfam" id="PF20160">
    <property type="entry name" value="C-JID"/>
    <property type="match status" value="1"/>
</dbReference>
<evidence type="ECO:0000313" key="5">
    <source>
        <dbReference type="Proteomes" id="UP001187192"/>
    </source>
</evidence>
<keyword evidence="2" id="KW-0677">Repeat</keyword>
<name>A0AA87ZY71_FICCA</name>
<dbReference type="AlphaFoldDB" id="A0AA87ZY71"/>
<dbReference type="Gene3D" id="3.80.10.10">
    <property type="entry name" value="Ribonuclease Inhibitor"/>
    <property type="match status" value="3"/>
</dbReference>
<sequence>MDDMVEEIHLSAMVFQDMCNLRLLKVNSFCDTNKCKVYFPEGLRSLPRALRYLEWPAFPAHSLPSKSMLRNLVELKMPNSQLEQLWDGSIIQPLEKLTHIDLSHSKNLTQFPNLSGAPNLEIINLEHCTSLLEVPSNHLQNVDKLIDFNLSHCTSLSSLPDIIVAGALKVLKLSGCSRLTGIPDIIGTTMEELYLDSTSIKEVPSSIASHSHLSLLSVRNCECLESLPSSIHNLEFIESLSLIGCSVLDNIPVLPKSMKELVLNGAAIKEFPSSIESLFCLKSITMSSCQRLESLPSSIFKLRYLTELSLSNCSNLTKFPEILEPIDNIRVLRLDRTGIKQLPSSIHNLIRLCQLDLSWCRSLEGLPNKMCIMHSLEILNLSNCSKINRLSSLAGLTSLKSLNLSGTSITKMPSGIRRLSKLQALLIKNCKNLQSLTELPLVLEYLNASECPLLETLFNSEKMLELGASCDDYHIREDSVVSFLFYGSSKLDFNNIMINFRYRVLRKALRYEPDNYLGYIPSVNSCWPGSEVPEWFNYRCEGSSIKIKLPPKWNNTDFLGFVVCVVALGDYYPHPVSLRLSSYFRLLKTKHGKREPFHWRFNGGTHEDDVPTFNSPHIFTWFQYQMYNKDAEEASFEFFFDEWINDTYVTSSKTKVLRCGIRMLYRQDGEEFGFRRHNLYLIDGPTDTICKPESSGSGRDGHNNFSQKPQLLGEAQIMSESTLSEHRHFFNAQGNYAPPPFSNDAHASVDIYKIHLISVVKFWKANELVPVLGQSEEKGGKWKTLQSWSFNTDRQKFKHVDDRQVAFPP</sequence>
<dbReference type="Proteomes" id="UP001187192">
    <property type="component" value="Unassembled WGS sequence"/>
</dbReference>
<reference evidence="4" key="1">
    <citation type="submission" date="2023-07" db="EMBL/GenBank/DDBJ databases">
        <title>draft genome sequence of fig (Ficus carica).</title>
        <authorList>
            <person name="Takahashi T."/>
            <person name="Nishimura K."/>
        </authorList>
    </citation>
    <scope>NUCLEOTIDE SEQUENCE</scope>
</reference>
<dbReference type="PANTHER" id="PTHR47186:SF3">
    <property type="entry name" value="OS09G0267800 PROTEIN"/>
    <property type="match status" value="1"/>
</dbReference>
<evidence type="ECO:0000256" key="2">
    <source>
        <dbReference type="ARBA" id="ARBA00022737"/>
    </source>
</evidence>
<gene>
    <name evidence="4" type="ORF">TIFTF001_005429</name>
</gene>
<dbReference type="Pfam" id="PF07725">
    <property type="entry name" value="LRR_3"/>
    <property type="match status" value="1"/>
</dbReference>
<comment type="caution">
    <text evidence="4">The sequence shown here is derived from an EMBL/GenBank/DDBJ whole genome shotgun (WGS) entry which is preliminary data.</text>
</comment>
<dbReference type="SUPFAM" id="SSF52058">
    <property type="entry name" value="L domain-like"/>
    <property type="match status" value="2"/>
</dbReference>
<dbReference type="InterPro" id="IPR045344">
    <property type="entry name" value="C-JID"/>
</dbReference>
<keyword evidence="5" id="KW-1185">Reference proteome</keyword>
<evidence type="ECO:0000313" key="4">
    <source>
        <dbReference type="EMBL" id="GMN35653.1"/>
    </source>
</evidence>
<feature type="domain" description="C-JID" evidence="3">
    <location>
        <begin position="527"/>
        <end position="668"/>
    </location>
</feature>